<evidence type="ECO:0000313" key="1">
    <source>
        <dbReference type="EMBL" id="KAG8175343.1"/>
    </source>
</evidence>
<name>A0AAV6TU90_9ARAC</name>
<dbReference type="AlphaFoldDB" id="A0AAV6TU90"/>
<dbReference type="EMBL" id="JAFNEN010001027">
    <property type="protein sequence ID" value="KAG8175343.1"/>
    <property type="molecule type" value="Genomic_DNA"/>
</dbReference>
<evidence type="ECO:0008006" key="3">
    <source>
        <dbReference type="Google" id="ProtNLM"/>
    </source>
</evidence>
<comment type="caution">
    <text evidence="1">The sequence shown here is derived from an EMBL/GenBank/DDBJ whole genome shotgun (WGS) entry which is preliminary data.</text>
</comment>
<dbReference type="Proteomes" id="UP000827092">
    <property type="component" value="Unassembled WGS sequence"/>
</dbReference>
<protein>
    <recommendedName>
        <fullName evidence="3">Mos1 transposase HTH domain-containing protein</fullName>
    </recommendedName>
</protein>
<evidence type="ECO:0000313" key="2">
    <source>
        <dbReference type="Proteomes" id="UP000827092"/>
    </source>
</evidence>
<proteinExistence type="predicted"/>
<accession>A0AAV6TU90</accession>
<sequence length="79" mass="9062">MYRARAKAEIKAAFKSFNKSTEHSLRSNTRHFWKYCKLEDKRGAQPDILSDGEDEIKGKGKIAIAFADILKSTFIKKNL</sequence>
<gene>
    <name evidence="1" type="ORF">JTE90_015556</name>
</gene>
<keyword evidence="2" id="KW-1185">Reference proteome</keyword>
<reference evidence="1 2" key="1">
    <citation type="journal article" date="2022" name="Nat. Ecol. Evol.">
        <title>A masculinizing supergene underlies an exaggerated male reproductive morph in a spider.</title>
        <authorList>
            <person name="Hendrickx F."/>
            <person name="De Corte Z."/>
            <person name="Sonet G."/>
            <person name="Van Belleghem S.M."/>
            <person name="Kostlbacher S."/>
            <person name="Vangestel C."/>
        </authorList>
    </citation>
    <scope>NUCLEOTIDE SEQUENCE [LARGE SCALE GENOMIC DNA]</scope>
    <source>
        <strain evidence="1">W744_W776</strain>
    </source>
</reference>
<organism evidence="1 2">
    <name type="scientific">Oedothorax gibbosus</name>
    <dbReference type="NCBI Taxonomy" id="931172"/>
    <lineage>
        <taxon>Eukaryota</taxon>
        <taxon>Metazoa</taxon>
        <taxon>Ecdysozoa</taxon>
        <taxon>Arthropoda</taxon>
        <taxon>Chelicerata</taxon>
        <taxon>Arachnida</taxon>
        <taxon>Araneae</taxon>
        <taxon>Araneomorphae</taxon>
        <taxon>Entelegynae</taxon>
        <taxon>Araneoidea</taxon>
        <taxon>Linyphiidae</taxon>
        <taxon>Erigoninae</taxon>
        <taxon>Oedothorax</taxon>
    </lineage>
</organism>